<proteinExistence type="predicted"/>
<dbReference type="GO" id="GO:0006865">
    <property type="term" value="P:amino acid transport"/>
    <property type="evidence" value="ECO:0007669"/>
    <property type="project" value="UniProtKB-KW"/>
</dbReference>
<evidence type="ECO:0000256" key="1">
    <source>
        <dbReference type="ARBA" id="ARBA00004370"/>
    </source>
</evidence>
<reference evidence="9" key="1">
    <citation type="journal article" date="2019" name="Sci. Rep.">
        <title>Draft genome of Tanacetum cinerariifolium, the natural source of mosquito coil.</title>
        <authorList>
            <person name="Yamashiro T."/>
            <person name="Shiraishi A."/>
            <person name="Satake H."/>
            <person name="Nakayama K."/>
        </authorList>
    </citation>
    <scope>NUCLEOTIDE SEQUENCE</scope>
</reference>
<dbReference type="Pfam" id="PF01490">
    <property type="entry name" value="Aa_trans"/>
    <property type="match status" value="1"/>
</dbReference>
<evidence type="ECO:0000256" key="4">
    <source>
        <dbReference type="ARBA" id="ARBA00022970"/>
    </source>
</evidence>
<evidence type="ECO:0000256" key="6">
    <source>
        <dbReference type="ARBA" id="ARBA00023136"/>
    </source>
</evidence>
<accession>A0A6L2L1F9</accession>
<feature type="transmembrane region" description="Helical" evidence="7">
    <location>
        <begin position="110"/>
        <end position="131"/>
    </location>
</feature>
<organism evidence="9">
    <name type="scientific">Tanacetum cinerariifolium</name>
    <name type="common">Dalmatian daisy</name>
    <name type="synonym">Chrysanthemum cinerariifolium</name>
    <dbReference type="NCBI Taxonomy" id="118510"/>
    <lineage>
        <taxon>Eukaryota</taxon>
        <taxon>Viridiplantae</taxon>
        <taxon>Streptophyta</taxon>
        <taxon>Embryophyta</taxon>
        <taxon>Tracheophyta</taxon>
        <taxon>Spermatophyta</taxon>
        <taxon>Magnoliopsida</taxon>
        <taxon>eudicotyledons</taxon>
        <taxon>Gunneridae</taxon>
        <taxon>Pentapetalae</taxon>
        <taxon>asterids</taxon>
        <taxon>campanulids</taxon>
        <taxon>Asterales</taxon>
        <taxon>Asteraceae</taxon>
        <taxon>Asteroideae</taxon>
        <taxon>Anthemideae</taxon>
        <taxon>Anthemidinae</taxon>
        <taxon>Tanacetum</taxon>
    </lineage>
</organism>
<feature type="domain" description="Amino acid transporter transmembrane" evidence="8">
    <location>
        <begin position="78"/>
        <end position="187"/>
    </location>
</feature>
<evidence type="ECO:0000256" key="5">
    <source>
        <dbReference type="ARBA" id="ARBA00022989"/>
    </source>
</evidence>
<evidence type="ECO:0000313" key="9">
    <source>
        <dbReference type="EMBL" id="GEU54532.1"/>
    </source>
</evidence>
<dbReference type="AlphaFoldDB" id="A0A6L2L1F9"/>
<evidence type="ECO:0000259" key="8">
    <source>
        <dbReference type="Pfam" id="PF01490"/>
    </source>
</evidence>
<keyword evidence="6 7" id="KW-0472">Membrane</keyword>
<keyword evidence="4" id="KW-0029">Amino-acid transport</keyword>
<dbReference type="PANTHER" id="PTHR48017">
    <property type="entry name" value="OS05G0424000 PROTEIN-RELATED"/>
    <property type="match status" value="1"/>
</dbReference>
<evidence type="ECO:0000256" key="7">
    <source>
        <dbReference type="SAM" id="Phobius"/>
    </source>
</evidence>
<evidence type="ECO:0000256" key="2">
    <source>
        <dbReference type="ARBA" id="ARBA00022448"/>
    </source>
</evidence>
<feature type="transmembrane region" description="Helical" evidence="7">
    <location>
        <begin position="84"/>
        <end position="104"/>
    </location>
</feature>
<keyword evidence="2" id="KW-0813">Transport</keyword>
<keyword evidence="3 7" id="KW-0812">Transmembrane</keyword>
<name>A0A6L2L1F9_TANCI</name>
<comment type="subcellular location">
    <subcellularLocation>
        <location evidence="1">Membrane</location>
    </subcellularLocation>
</comment>
<comment type="caution">
    <text evidence="9">The sequence shown here is derived from an EMBL/GenBank/DDBJ whole genome shotgun (WGS) entry which is preliminary data.</text>
</comment>
<dbReference type="GO" id="GO:0016020">
    <property type="term" value="C:membrane"/>
    <property type="evidence" value="ECO:0007669"/>
    <property type="project" value="UniProtKB-SubCell"/>
</dbReference>
<dbReference type="EMBL" id="BKCJ010003346">
    <property type="protein sequence ID" value="GEU54532.1"/>
    <property type="molecule type" value="Genomic_DNA"/>
</dbReference>
<protein>
    <submittedName>
        <fullName evidence="9">Amino acid permease 6-like</fullName>
    </submittedName>
</protein>
<keyword evidence="5 7" id="KW-1133">Transmembrane helix</keyword>
<sequence length="188" mass="20388">MYEHVGPKVTSSQDDKKRLCLVDDLKGLKITYSHTSQDKGTSSSLKSMITTQRCKTKDQLLYNKDSRSSQEDSKINDQGTLMTASAHIITAVIGSGVLSLAWAIAQLGWVAGPAVLMAFSFITYFTSTLLADSYRTPDPVSGKRNYTYMDVVQANLGGIKVQLCGIAQYVNLVGVTIGYTITASISMV</sequence>
<evidence type="ECO:0000256" key="3">
    <source>
        <dbReference type="ARBA" id="ARBA00022692"/>
    </source>
</evidence>
<gene>
    <name evidence="9" type="ORF">Tci_026510</name>
</gene>
<dbReference type="InterPro" id="IPR013057">
    <property type="entry name" value="AA_transpt_TM"/>
</dbReference>